<dbReference type="Pfam" id="PF00107">
    <property type="entry name" value="ADH_zinc_N"/>
    <property type="match status" value="1"/>
</dbReference>
<dbReference type="Pfam" id="PF08240">
    <property type="entry name" value="ADH_N"/>
    <property type="match status" value="1"/>
</dbReference>
<organism evidence="3 4">
    <name type="scientific">Paenibacillus cisolokensis</name>
    <dbReference type="NCBI Taxonomy" id="1658519"/>
    <lineage>
        <taxon>Bacteria</taxon>
        <taxon>Bacillati</taxon>
        <taxon>Bacillota</taxon>
        <taxon>Bacilli</taxon>
        <taxon>Bacillales</taxon>
        <taxon>Paenibacillaceae</taxon>
        <taxon>Paenibacillus</taxon>
    </lineage>
</organism>
<evidence type="ECO:0000313" key="3">
    <source>
        <dbReference type="EMBL" id="GIQ65077.1"/>
    </source>
</evidence>
<dbReference type="PANTHER" id="PTHR44154">
    <property type="entry name" value="QUINONE OXIDOREDUCTASE"/>
    <property type="match status" value="1"/>
</dbReference>
<dbReference type="InterPro" id="IPR013149">
    <property type="entry name" value="ADH-like_C"/>
</dbReference>
<dbReference type="InterPro" id="IPR013154">
    <property type="entry name" value="ADH-like_N"/>
</dbReference>
<dbReference type="SUPFAM" id="SSF50129">
    <property type="entry name" value="GroES-like"/>
    <property type="match status" value="1"/>
</dbReference>
<evidence type="ECO:0000313" key="4">
    <source>
        <dbReference type="Proteomes" id="UP000680304"/>
    </source>
</evidence>
<dbReference type="PANTHER" id="PTHR44154:SF1">
    <property type="entry name" value="QUINONE OXIDOREDUCTASE"/>
    <property type="match status" value="1"/>
</dbReference>
<dbReference type="InterPro" id="IPR020843">
    <property type="entry name" value="ER"/>
</dbReference>
<dbReference type="SUPFAM" id="SSF51735">
    <property type="entry name" value="NAD(P)-binding Rossmann-fold domains"/>
    <property type="match status" value="1"/>
</dbReference>
<protein>
    <submittedName>
        <fullName evidence="3">Alcohol dehydrogenase</fullName>
    </submittedName>
</protein>
<proteinExistence type="predicted"/>
<name>A0ABQ4NA32_9BACL</name>
<dbReference type="Proteomes" id="UP000680304">
    <property type="component" value="Unassembled WGS sequence"/>
</dbReference>
<gene>
    <name evidence="3" type="ORF">PACILC2_36450</name>
</gene>
<sequence>MKAALIVENGDLNNVVIGEYPKPEPQAGEVLIQVKACALNHLDIFVRRGIPGRQLKLPHISGGDVVGIVAELGEGVTEVQVGQRVLIDPKIPKFGALGEDLQGGLAEYVKVPAGNCIPLPDDISDEDAAALPIAYGTALRMLVTRGKLQAGETILILGASGGVGNAAVLIAKSIGATVIAAAGSDEKLEKLKALGADYLINYNKVNFSHETWHITGKQGADVIVDYSGKETWPKSILACKKGGRILTCGATTGFEAVTDLRYVWKREITIIGSTSWERSDLLTLLDWVRSGKLKPVIDRVLPLEEAREAHRLMEQREIFGKLILKP</sequence>
<evidence type="ECO:0000259" key="2">
    <source>
        <dbReference type="SMART" id="SM00829"/>
    </source>
</evidence>
<feature type="domain" description="Enoyl reductase (ER)" evidence="2">
    <location>
        <begin position="10"/>
        <end position="324"/>
    </location>
</feature>
<dbReference type="Gene3D" id="3.40.50.720">
    <property type="entry name" value="NAD(P)-binding Rossmann-like Domain"/>
    <property type="match status" value="1"/>
</dbReference>
<dbReference type="Gene3D" id="3.90.180.10">
    <property type="entry name" value="Medium-chain alcohol dehydrogenases, catalytic domain"/>
    <property type="match status" value="1"/>
</dbReference>
<dbReference type="InterPro" id="IPR036291">
    <property type="entry name" value="NAD(P)-bd_dom_sf"/>
</dbReference>
<keyword evidence="4" id="KW-1185">Reference proteome</keyword>
<dbReference type="SMART" id="SM00829">
    <property type="entry name" value="PKS_ER"/>
    <property type="match status" value="1"/>
</dbReference>
<accession>A0ABQ4NA32</accession>
<comment type="caution">
    <text evidence="3">The sequence shown here is derived from an EMBL/GenBank/DDBJ whole genome shotgun (WGS) entry which is preliminary data.</text>
</comment>
<dbReference type="RefSeq" id="WP_062493865.1">
    <property type="nucleotide sequence ID" value="NZ_BOVJ01000119.1"/>
</dbReference>
<dbReference type="InterPro" id="IPR051603">
    <property type="entry name" value="Zinc-ADH_QOR/CCCR"/>
</dbReference>
<dbReference type="InterPro" id="IPR011032">
    <property type="entry name" value="GroES-like_sf"/>
</dbReference>
<reference evidence="3 4" key="1">
    <citation type="submission" date="2021-04" db="EMBL/GenBank/DDBJ databases">
        <title>Draft genome sequence of Paenibacillus cisolokensis, LC2-13A.</title>
        <authorList>
            <person name="Uke A."/>
            <person name="Chhe C."/>
            <person name="Baramee S."/>
            <person name="Kosugi A."/>
        </authorList>
    </citation>
    <scope>NUCLEOTIDE SEQUENCE [LARGE SCALE GENOMIC DNA]</scope>
    <source>
        <strain evidence="3 4">LC2-13A</strain>
    </source>
</reference>
<dbReference type="EMBL" id="BOVJ01000119">
    <property type="protein sequence ID" value="GIQ65077.1"/>
    <property type="molecule type" value="Genomic_DNA"/>
</dbReference>
<evidence type="ECO:0000256" key="1">
    <source>
        <dbReference type="ARBA" id="ARBA00022857"/>
    </source>
</evidence>
<keyword evidence="1" id="KW-0521">NADP</keyword>